<sequence length="136" mass="15148">MKLAKAIAPMIHQAIKKSMQLARDMLKGLCTKVEVLENEVITLRKDMATLIGPLPASNPTSPEHEAMTLQPEAPKSPPDNWWMGYDSTSKIVSDEEIYHSRPPTPPMLTVYDIDPSWKPGGVETTSYNELCTLPDK</sequence>
<keyword evidence="3" id="KW-1185">Reference proteome</keyword>
<evidence type="ECO:0000256" key="1">
    <source>
        <dbReference type="SAM" id="MobiDB-lite"/>
    </source>
</evidence>
<reference evidence="2 3" key="1">
    <citation type="journal article" date="2021" name="BMC Genomics">
        <title>Datura genome reveals duplications of psychoactive alkaloid biosynthetic genes and high mutation rate following tissue culture.</title>
        <authorList>
            <person name="Rajewski A."/>
            <person name="Carter-House D."/>
            <person name="Stajich J."/>
            <person name="Litt A."/>
        </authorList>
    </citation>
    <scope>NUCLEOTIDE SEQUENCE [LARGE SCALE GENOMIC DNA]</scope>
    <source>
        <strain evidence="2">AR-01</strain>
    </source>
</reference>
<name>A0ABS8VKY0_DATST</name>
<feature type="region of interest" description="Disordered" evidence="1">
    <location>
        <begin position="53"/>
        <end position="81"/>
    </location>
</feature>
<proteinExistence type="predicted"/>
<organism evidence="2 3">
    <name type="scientific">Datura stramonium</name>
    <name type="common">Jimsonweed</name>
    <name type="synonym">Common thornapple</name>
    <dbReference type="NCBI Taxonomy" id="4076"/>
    <lineage>
        <taxon>Eukaryota</taxon>
        <taxon>Viridiplantae</taxon>
        <taxon>Streptophyta</taxon>
        <taxon>Embryophyta</taxon>
        <taxon>Tracheophyta</taxon>
        <taxon>Spermatophyta</taxon>
        <taxon>Magnoliopsida</taxon>
        <taxon>eudicotyledons</taxon>
        <taxon>Gunneridae</taxon>
        <taxon>Pentapetalae</taxon>
        <taxon>asterids</taxon>
        <taxon>lamiids</taxon>
        <taxon>Solanales</taxon>
        <taxon>Solanaceae</taxon>
        <taxon>Solanoideae</taxon>
        <taxon>Datureae</taxon>
        <taxon>Datura</taxon>
    </lineage>
</organism>
<gene>
    <name evidence="2" type="ORF">HAX54_039222</name>
</gene>
<comment type="caution">
    <text evidence="2">The sequence shown here is derived from an EMBL/GenBank/DDBJ whole genome shotgun (WGS) entry which is preliminary data.</text>
</comment>
<protein>
    <submittedName>
        <fullName evidence="2">Uncharacterized protein</fullName>
    </submittedName>
</protein>
<evidence type="ECO:0000313" key="3">
    <source>
        <dbReference type="Proteomes" id="UP000823775"/>
    </source>
</evidence>
<evidence type="ECO:0000313" key="2">
    <source>
        <dbReference type="EMBL" id="MCE0481451.1"/>
    </source>
</evidence>
<accession>A0ABS8VKY0</accession>
<dbReference type="Proteomes" id="UP000823775">
    <property type="component" value="Unassembled WGS sequence"/>
</dbReference>
<dbReference type="EMBL" id="JACEIK010005417">
    <property type="protein sequence ID" value="MCE0481451.1"/>
    <property type="molecule type" value="Genomic_DNA"/>
</dbReference>